<evidence type="ECO:0000313" key="1">
    <source>
        <dbReference type="EMBL" id="AFY93943.1"/>
    </source>
</evidence>
<dbReference type="AlphaFoldDB" id="K9UH20"/>
<keyword evidence="2" id="KW-1185">Reference proteome</keyword>
<proteinExistence type="predicted"/>
<dbReference type="NCBIfam" id="TIGR04155">
    <property type="entry name" value="cyano_PEP"/>
    <property type="match status" value="1"/>
</dbReference>
<dbReference type="RefSeq" id="WP_015160087.1">
    <property type="nucleotide sequence ID" value="NC_019697.1"/>
</dbReference>
<name>K9UH20_CHAP6</name>
<organism evidence="1 2">
    <name type="scientific">Chamaesiphon minutus (strain ATCC 27169 / PCC 6605)</name>
    <dbReference type="NCBI Taxonomy" id="1173020"/>
    <lineage>
        <taxon>Bacteria</taxon>
        <taxon>Bacillati</taxon>
        <taxon>Cyanobacteriota</taxon>
        <taxon>Cyanophyceae</taxon>
        <taxon>Gomontiellales</taxon>
        <taxon>Chamaesiphonaceae</taxon>
        <taxon>Chamaesiphon</taxon>
    </lineage>
</organism>
<dbReference type="InterPro" id="IPR026374">
    <property type="entry name" value="Cyano_PEP"/>
</dbReference>
<evidence type="ECO:0000313" key="2">
    <source>
        <dbReference type="Proteomes" id="UP000010366"/>
    </source>
</evidence>
<dbReference type="HOGENOM" id="CLU_996468_0_0_3"/>
<dbReference type="NCBIfam" id="TIGR02595">
    <property type="entry name" value="PEP_CTERM"/>
    <property type="match status" value="1"/>
</dbReference>
<dbReference type="EMBL" id="CP003600">
    <property type="protein sequence ID" value="AFY93943.1"/>
    <property type="molecule type" value="Genomic_DNA"/>
</dbReference>
<sequence length="297" mass="31308">MQLKSWVAIAGIIVSSIVGVGSVDRVNAVTTVLYDGASGVTPNLFNAPNPYLNFISLGSGASQSAGGGVTTLNTNTSEFTYAGYTNYNNNLTGFTTIVNPQFPTLDRNTGYTLSFTVKVNSQTNNGTNGDFRAGFSALVLGNDNRGIEIGFRNPNTKDGSNIPDIFAQNDASFNSIVERNTTIGTLLSSLNTYDLTVFGDTYTLKNGSNTLLAGALRNYTAAVGVGNSYTNPNFIFLGDNTTSAGASVDISRIAITTNTTNVPEPSNLIGIGLAIGFGIKLKARLSKSNREFTKLLK</sequence>
<dbReference type="eggNOG" id="COG2931">
    <property type="taxonomic scope" value="Bacteria"/>
</dbReference>
<reference evidence="1 2" key="1">
    <citation type="submission" date="2012-05" db="EMBL/GenBank/DDBJ databases">
        <title>Finished chromosome of genome of Chamaesiphon sp. PCC 6605.</title>
        <authorList>
            <consortium name="US DOE Joint Genome Institute"/>
            <person name="Gugger M."/>
            <person name="Coursin T."/>
            <person name="Rippka R."/>
            <person name="Tandeau De Marsac N."/>
            <person name="Huntemann M."/>
            <person name="Wei C.-L."/>
            <person name="Han J."/>
            <person name="Detter J.C."/>
            <person name="Han C."/>
            <person name="Tapia R."/>
            <person name="Chen A."/>
            <person name="Kyrpides N."/>
            <person name="Mavromatis K."/>
            <person name="Markowitz V."/>
            <person name="Szeto E."/>
            <person name="Ivanova N."/>
            <person name="Pagani I."/>
            <person name="Pati A."/>
            <person name="Goodwin L."/>
            <person name="Nordberg H.P."/>
            <person name="Cantor M.N."/>
            <person name="Hua S.X."/>
            <person name="Woyke T."/>
            <person name="Kerfeld C.A."/>
        </authorList>
    </citation>
    <scope>NUCLEOTIDE SEQUENCE [LARGE SCALE GENOMIC DNA]</scope>
    <source>
        <strain evidence="2">ATCC 27169 / PCC 6605</strain>
    </source>
</reference>
<dbReference type="InterPro" id="IPR013424">
    <property type="entry name" value="Ice-binding_C"/>
</dbReference>
<dbReference type="Proteomes" id="UP000010366">
    <property type="component" value="Chromosome"/>
</dbReference>
<accession>K9UH20</accession>
<protein>
    <submittedName>
        <fullName evidence="1">PEP-CTERM putative exosortase interaction domain-containing protein</fullName>
    </submittedName>
</protein>
<dbReference type="KEGG" id="cmp:Cha6605_2910"/>
<gene>
    <name evidence="1" type="ORF">Cha6605_2910</name>
</gene>
<dbReference type="OrthoDB" id="423639at2"/>